<dbReference type="AlphaFoldDB" id="A0A4R9JCQ3"/>
<comment type="caution">
    <text evidence="1">The sequence shown here is derived from an EMBL/GenBank/DDBJ whole genome shotgun (WGS) entry which is preliminary data.</text>
</comment>
<reference evidence="1" key="1">
    <citation type="journal article" date="2019" name="PLoS Negl. Trop. Dis.">
        <title>Revisiting the worldwide diversity of Leptospira species in the environment.</title>
        <authorList>
            <person name="Vincent A.T."/>
            <person name="Schiettekatte O."/>
            <person name="Bourhy P."/>
            <person name="Veyrier F.J."/>
            <person name="Picardeau M."/>
        </authorList>
    </citation>
    <scope>NUCLEOTIDE SEQUENCE [LARGE SCALE GENOMIC DNA]</scope>
    <source>
        <strain evidence="1">201702692</strain>
    </source>
</reference>
<accession>A0A4R9JCQ3</accession>
<name>A0A4R9JCQ3_9LEPT</name>
<protein>
    <submittedName>
        <fullName evidence="1">Uncharacterized protein</fullName>
    </submittedName>
</protein>
<organism evidence="1 2">
    <name type="scientific">Leptospira perdikensis</name>
    <dbReference type="NCBI Taxonomy" id="2484948"/>
    <lineage>
        <taxon>Bacteria</taxon>
        <taxon>Pseudomonadati</taxon>
        <taxon>Spirochaetota</taxon>
        <taxon>Spirochaetia</taxon>
        <taxon>Leptospirales</taxon>
        <taxon>Leptospiraceae</taxon>
        <taxon>Leptospira</taxon>
    </lineage>
</organism>
<dbReference type="EMBL" id="RQGA01000016">
    <property type="protein sequence ID" value="TGL35942.1"/>
    <property type="molecule type" value="Genomic_DNA"/>
</dbReference>
<keyword evidence="2" id="KW-1185">Reference proteome</keyword>
<dbReference type="RefSeq" id="WP_135580811.1">
    <property type="nucleotide sequence ID" value="NZ_RQGA01000016.1"/>
</dbReference>
<evidence type="ECO:0000313" key="1">
    <source>
        <dbReference type="EMBL" id="TGL35942.1"/>
    </source>
</evidence>
<gene>
    <name evidence="1" type="ORF">EHQ49_16735</name>
</gene>
<evidence type="ECO:0000313" key="2">
    <source>
        <dbReference type="Proteomes" id="UP000298125"/>
    </source>
</evidence>
<proteinExistence type="predicted"/>
<dbReference type="Proteomes" id="UP000298125">
    <property type="component" value="Unassembled WGS sequence"/>
</dbReference>
<sequence>MSETYRITIQIGENKLELESHDPKWIESKQKELATYLESIPVNSKPNKPKTESHTDLGKSGITMTINEYYRKYCNGMKVTTDLAVFFIYYLNWIEKKKDISTNDIKVLFTKVGIPKANTLNYSDILSKAKKRALLNFIDNAWSLTITGEDFVLNKIQDTK</sequence>